<protein>
    <submittedName>
        <fullName evidence="2">Uncharacterized protein</fullName>
    </submittedName>
</protein>
<proteinExistence type="predicted"/>
<sequence>MAPEKGPNRPGSPAPSIAWFDLEGSPRGLKEPHAACEALG</sequence>
<dbReference type="EMBL" id="GG692426">
    <property type="protein sequence ID" value="EER40450.1"/>
    <property type="molecule type" value="Genomic_DNA"/>
</dbReference>
<dbReference type="Proteomes" id="UP000002624">
    <property type="component" value="Unassembled WGS sequence"/>
</dbReference>
<evidence type="ECO:0000256" key="1">
    <source>
        <dbReference type="SAM" id="MobiDB-lite"/>
    </source>
</evidence>
<name>C6HGE8_AJECH</name>
<feature type="region of interest" description="Disordered" evidence="1">
    <location>
        <begin position="1"/>
        <end position="40"/>
    </location>
</feature>
<dbReference type="VEuPathDB" id="FungiDB:HCDG_05039"/>
<dbReference type="OrthoDB" id="10271410at2759"/>
<organism evidence="2 3">
    <name type="scientific">Ajellomyces capsulatus (strain H143)</name>
    <name type="common">Darling's disease fungus</name>
    <name type="synonym">Histoplasma capsulatum</name>
    <dbReference type="NCBI Taxonomy" id="544712"/>
    <lineage>
        <taxon>Eukaryota</taxon>
        <taxon>Fungi</taxon>
        <taxon>Dikarya</taxon>
        <taxon>Ascomycota</taxon>
        <taxon>Pezizomycotina</taxon>
        <taxon>Eurotiomycetes</taxon>
        <taxon>Eurotiomycetidae</taxon>
        <taxon>Onygenales</taxon>
        <taxon>Ajellomycetaceae</taxon>
        <taxon>Histoplasma</taxon>
    </lineage>
</organism>
<dbReference type="HOGENOM" id="CLU_3299215_0_0_1"/>
<evidence type="ECO:0000313" key="3">
    <source>
        <dbReference type="Proteomes" id="UP000002624"/>
    </source>
</evidence>
<gene>
    <name evidence="2" type="ORF">HCDG_05039</name>
</gene>
<evidence type="ECO:0000313" key="2">
    <source>
        <dbReference type="EMBL" id="EER40450.1"/>
    </source>
</evidence>
<dbReference type="AlphaFoldDB" id="C6HGE8"/>
<accession>C6HGE8</accession>
<reference evidence="3" key="1">
    <citation type="submission" date="2009-05" db="EMBL/GenBank/DDBJ databases">
        <title>The genome sequence of Ajellomyces capsulatus strain H143.</title>
        <authorList>
            <person name="Champion M."/>
            <person name="Cuomo C.A."/>
            <person name="Ma L.-J."/>
            <person name="Henn M.R."/>
            <person name="Sil A."/>
            <person name="Goldman B."/>
            <person name="Young S.K."/>
            <person name="Kodira C.D."/>
            <person name="Zeng Q."/>
            <person name="Koehrsen M."/>
            <person name="Alvarado L."/>
            <person name="Berlin A.M."/>
            <person name="Borenstein D."/>
            <person name="Chen Z."/>
            <person name="Engels R."/>
            <person name="Freedman E."/>
            <person name="Gellesch M."/>
            <person name="Goldberg J."/>
            <person name="Griggs A."/>
            <person name="Gujja S."/>
            <person name="Heiman D.I."/>
            <person name="Hepburn T.A."/>
            <person name="Howarth C."/>
            <person name="Jen D."/>
            <person name="Larson L."/>
            <person name="Lewis B."/>
            <person name="Mehta T."/>
            <person name="Park D."/>
            <person name="Pearson M."/>
            <person name="Roberts A."/>
            <person name="Saif S."/>
            <person name="Shea T.D."/>
            <person name="Shenoy N."/>
            <person name="Sisk P."/>
            <person name="Stolte C."/>
            <person name="Sykes S."/>
            <person name="Walk T."/>
            <person name="White J."/>
            <person name="Yandava C."/>
            <person name="Klein B."/>
            <person name="McEwen J.G."/>
            <person name="Puccia R."/>
            <person name="Goldman G.H."/>
            <person name="Felipe M.S."/>
            <person name="Nino-Vega G."/>
            <person name="San-Blas G."/>
            <person name="Taylor J.W."/>
            <person name="Mendoza L."/>
            <person name="Galagan J.E."/>
            <person name="Nusbaum C."/>
            <person name="Birren B.W."/>
        </authorList>
    </citation>
    <scope>NUCLEOTIDE SEQUENCE [LARGE SCALE GENOMIC DNA]</scope>
    <source>
        <strain evidence="3">H143</strain>
    </source>
</reference>